<dbReference type="Pfam" id="PF08512">
    <property type="entry name" value="Rttp106-like_middle"/>
    <property type="match status" value="1"/>
</dbReference>
<dbReference type="Gene3D" id="2.30.29.30">
    <property type="entry name" value="Pleckstrin-homology domain (PH domain)/Phosphotyrosine-binding domain (PTB)"/>
    <property type="match status" value="1"/>
</dbReference>
<organism evidence="14 15">
    <name type="scientific">Aphanomyces stellatus</name>
    <dbReference type="NCBI Taxonomy" id="120398"/>
    <lineage>
        <taxon>Eukaryota</taxon>
        <taxon>Sar</taxon>
        <taxon>Stramenopiles</taxon>
        <taxon>Oomycota</taxon>
        <taxon>Saprolegniomycetes</taxon>
        <taxon>Saprolegniales</taxon>
        <taxon>Verrucalvaceae</taxon>
        <taxon>Aphanomyces</taxon>
    </lineage>
</organism>
<feature type="compositionally biased region" description="Acidic residues" evidence="11">
    <location>
        <begin position="435"/>
        <end position="452"/>
    </location>
</feature>
<dbReference type="GO" id="GO:0031491">
    <property type="term" value="F:nucleosome binding"/>
    <property type="evidence" value="ECO:0007669"/>
    <property type="project" value="TreeGrafter"/>
</dbReference>
<name>A0A485LE96_9STRA</name>
<dbReference type="Proteomes" id="UP000332933">
    <property type="component" value="Unassembled WGS sequence"/>
</dbReference>
<keyword evidence="8 10" id="KW-0234">DNA repair</keyword>
<feature type="compositionally biased region" description="Basic and acidic residues" evidence="11">
    <location>
        <begin position="1"/>
        <end position="10"/>
    </location>
</feature>
<dbReference type="SUPFAM" id="SSF50729">
    <property type="entry name" value="PH domain-like"/>
    <property type="match status" value="1"/>
</dbReference>
<evidence type="ECO:0000313" key="13">
    <source>
        <dbReference type="EMBL" id="KAF0688258.1"/>
    </source>
</evidence>
<dbReference type="GO" id="GO:0006260">
    <property type="term" value="P:DNA replication"/>
    <property type="evidence" value="ECO:0007669"/>
    <property type="project" value="UniProtKB-KW"/>
</dbReference>
<evidence type="ECO:0000256" key="6">
    <source>
        <dbReference type="ARBA" id="ARBA00023015"/>
    </source>
</evidence>
<comment type="similarity">
    <text evidence="2 10">Belongs to the SSRP1 family.</text>
</comment>
<comment type="similarity">
    <text evidence="1">Belongs to the RTT106 family.</text>
</comment>
<keyword evidence="3 10" id="KW-0158">Chromosome</keyword>
<dbReference type="SMART" id="SM01287">
    <property type="entry name" value="Rtt106"/>
    <property type="match status" value="1"/>
</dbReference>
<dbReference type="InterPro" id="IPR011993">
    <property type="entry name" value="PH-like_dom_sf"/>
</dbReference>
<reference evidence="14 15" key="1">
    <citation type="submission" date="2019-03" db="EMBL/GenBank/DDBJ databases">
        <authorList>
            <person name="Gaulin E."/>
            <person name="Dumas B."/>
        </authorList>
    </citation>
    <scope>NUCLEOTIDE SEQUENCE [LARGE SCALE GENOMIC DNA]</scope>
    <source>
        <strain evidence="14">CBS 568.67</strain>
    </source>
</reference>
<proteinExistence type="inferred from homology"/>
<dbReference type="InterPro" id="IPR000969">
    <property type="entry name" value="SSRP1/POB3"/>
</dbReference>
<keyword evidence="6 10" id="KW-0805">Transcription regulation</keyword>
<keyword evidence="9 10" id="KW-0539">Nucleus</keyword>
<dbReference type="InterPro" id="IPR048993">
    <property type="entry name" value="SSRP1-like_PH1"/>
</dbReference>
<dbReference type="AlphaFoldDB" id="A0A485LE96"/>
<dbReference type="PRINTS" id="PR00887">
    <property type="entry name" value="SSRCOGNITION"/>
</dbReference>
<feature type="compositionally biased region" description="Acidic residues" evidence="11">
    <location>
        <begin position="330"/>
        <end position="354"/>
    </location>
</feature>
<sequence length="452" mass="50046">MALKDIEKANSEVAADGPLDLQDSIDKEDPTPLCTAIAECYATTEADEERQWELTIAYLESALSQAKHRHEAAARAKSADVSGSAMVTLSKVDSIMPKGKHLDIVFGETELVVQGKDYNVVTPYSNIDVILKLPKYDALAKLSVLSYQFVLRLKTPVAHKKARLTCLSFVIGGIAAQEENTIAFHMDESEHDFTDKKLHEVTEMLLHSLTSTTVVKTYPEVSTKRYVSTTGAPFVKCYRRTTPGVLFFLPEGLCFLNPPVFLSRQEIDSISWSREASDALKTFDVTVELVDNTKVEFSMLEKEEIPSITEFVRYFGRLRDEDDGIVREESNEEDDQDGVDKDDDAGNDDDEDDEAKPSPAKKAKTTNAKQTKAVAAAATAAADDDDDEADSNFEMDDDDDESEEDWAGSESCSDAGENDQQDSDSNDEYNSNEVHDDDEDEDGGDDDDDDDE</sequence>
<comment type="function">
    <text evidence="10">Component of the FACT complex, a general chromatin factor that acts to reorganize nucleosomes. The FACT complex is involved in multiple processes that require DNA as a template such as mRNA elongation, DNA replication and DNA repair. During transcription elongation the FACT complex acts as a histone chaperone that both destabilizes and restores nucleosomal structure. It facilitates the passage of RNA polymerase II and transcription by promoting the dissociation of one histone H2A-H2B dimer from the nucleosome, then subsequently promotes the reestablishment of the nucleosome following the passage of RNA polymerase II.</text>
</comment>
<dbReference type="GO" id="GO:0005634">
    <property type="term" value="C:nucleus"/>
    <property type="evidence" value="ECO:0007669"/>
    <property type="project" value="UniProtKB-SubCell"/>
</dbReference>
<dbReference type="InterPro" id="IPR013719">
    <property type="entry name" value="RTT106/SPT16-like_middle_dom"/>
</dbReference>
<evidence type="ECO:0000256" key="10">
    <source>
        <dbReference type="RuleBase" id="RU364013"/>
    </source>
</evidence>
<evidence type="ECO:0000256" key="7">
    <source>
        <dbReference type="ARBA" id="ARBA00023163"/>
    </source>
</evidence>
<keyword evidence="15" id="KW-1185">Reference proteome</keyword>
<comment type="subcellular location">
    <subcellularLocation>
        <location evidence="10">Nucleus</location>
    </subcellularLocation>
    <subcellularLocation>
        <location evidence="10">Chromosome</location>
    </subcellularLocation>
</comment>
<evidence type="ECO:0000256" key="11">
    <source>
        <dbReference type="SAM" id="MobiDB-lite"/>
    </source>
</evidence>
<feature type="compositionally biased region" description="Acidic residues" evidence="11">
    <location>
        <begin position="416"/>
        <end position="427"/>
    </location>
</feature>
<evidence type="ECO:0000256" key="2">
    <source>
        <dbReference type="ARBA" id="ARBA00010060"/>
    </source>
</evidence>
<evidence type="ECO:0000256" key="9">
    <source>
        <dbReference type="ARBA" id="ARBA00023242"/>
    </source>
</evidence>
<evidence type="ECO:0000313" key="14">
    <source>
        <dbReference type="EMBL" id="VFT96823.1"/>
    </source>
</evidence>
<evidence type="ECO:0000256" key="4">
    <source>
        <dbReference type="ARBA" id="ARBA00022705"/>
    </source>
</evidence>
<dbReference type="InterPro" id="IPR050454">
    <property type="entry name" value="RTT106/SSRP1_HistChap/FACT"/>
</dbReference>
<dbReference type="OrthoDB" id="75754at2759"/>
<keyword evidence="5 10" id="KW-0227">DNA damage</keyword>
<dbReference type="PANTHER" id="PTHR45849">
    <property type="entry name" value="FACT COMPLEX SUBUNIT SSRP1"/>
    <property type="match status" value="1"/>
</dbReference>
<dbReference type="GO" id="GO:0005694">
    <property type="term" value="C:chromosome"/>
    <property type="evidence" value="ECO:0007669"/>
    <property type="project" value="UniProtKB-SubCell"/>
</dbReference>
<dbReference type="EMBL" id="CAADRA010006765">
    <property type="protein sequence ID" value="VFT96823.1"/>
    <property type="molecule type" value="Genomic_DNA"/>
</dbReference>
<dbReference type="EMBL" id="VJMH01006742">
    <property type="protein sequence ID" value="KAF0688258.1"/>
    <property type="molecule type" value="Genomic_DNA"/>
</dbReference>
<dbReference type="GO" id="GO:0006281">
    <property type="term" value="P:DNA repair"/>
    <property type="evidence" value="ECO:0007669"/>
    <property type="project" value="UniProtKB-KW"/>
</dbReference>
<feature type="region of interest" description="Disordered" evidence="11">
    <location>
        <begin position="1"/>
        <end position="26"/>
    </location>
</feature>
<evidence type="ECO:0000259" key="12">
    <source>
        <dbReference type="SMART" id="SM01287"/>
    </source>
</evidence>
<feature type="domain" description="Histone chaperone RTT106/FACT complex subunit SPT16-like middle" evidence="12">
    <location>
        <begin position="232"/>
        <end position="323"/>
    </location>
</feature>
<feature type="compositionally biased region" description="Acidic residues" evidence="11">
    <location>
        <begin position="382"/>
        <end position="407"/>
    </location>
</feature>
<reference evidence="13" key="2">
    <citation type="submission" date="2019-06" db="EMBL/GenBank/DDBJ databases">
        <title>Genomics analysis of Aphanomyces spp. identifies a new class of oomycete effector associated with host adaptation.</title>
        <authorList>
            <person name="Gaulin E."/>
        </authorList>
    </citation>
    <scope>NUCLEOTIDE SEQUENCE</scope>
    <source>
        <strain evidence="13">CBS 578.67</strain>
    </source>
</reference>
<dbReference type="Pfam" id="PF21103">
    <property type="entry name" value="PH1_SSRP1-like"/>
    <property type="match status" value="1"/>
</dbReference>
<keyword evidence="7 10" id="KW-0804">Transcription</keyword>
<dbReference type="GO" id="GO:0042393">
    <property type="term" value="F:histone binding"/>
    <property type="evidence" value="ECO:0007669"/>
    <property type="project" value="TreeGrafter"/>
</dbReference>
<accession>A0A485LE96</accession>
<keyword evidence="4 10" id="KW-0235">DNA replication</keyword>
<dbReference type="Gene3D" id="2.30.29.150">
    <property type="match status" value="1"/>
</dbReference>
<evidence type="ECO:0000256" key="5">
    <source>
        <dbReference type="ARBA" id="ARBA00022763"/>
    </source>
</evidence>
<evidence type="ECO:0000256" key="8">
    <source>
        <dbReference type="ARBA" id="ARBA00023204"/>
    </source>
</evidence>
<gene>
    <name evidence="14" type="primary">Aste57867_20128</name>
    <name evidence="13" type="ORF">As57867_020062</name>
    <name evidence="14" type="ORF">ASTE57867_20128</name>
</gene>
<dbReference type="GO" id="GO:0003677">
    <property type="term" value="F:DNA binding"/>
    <property type="evidence" value="ECO:0007669"/>
    <property type="project" value="InterPro"/>
</dbReference>
<feature type="compositionally biased region" description="Low complexity" evidence="11">
    <location>
        <begin position="365"/>
        <end position="381"/>
    </location>
</feature>
<evidence type="ECO:0000256" key="1">
    <source>
        <dbReference type="ARBA" id="ARBA00006159"/>
    </source>
</evidence>
<evidence type="ECO:0000256" key="3">
    <source>
        <dbReference type="ARBA" id="ARBA00022454"/>
    </source>
</evidence>
<feature type="region of interest" description="Disordered" evidence="11">
    <location>
        <begin position="323"/>
        <end position="452"/>
    </location>
</feature>
<evidence type="ECO:0000313" key="15">
    <source>
        <dbReference type="Proteomes" id="UP000332933"/>
    </source>
</evidence>
<protein>
    <recommendedName>
        <fullName evidence="10">FACT complex subunit SSRP1</fullName>
    </recommendedName>
</protein>
<dbReference type="PANTHER" id="PTHR45849:SF3">
    <property type="entry name" value="HISTONE CHAPERONE RTT106"/>
    <property type="match status" value="1"/>
</dbReference>